<proteinExistence type="predicted"/>
<evidence type="ECO:0000259" key="2">
    <source>
        <dbReference type="Pfam" id="PF13400"/>
    </source>
</evidence>
<dbReference type="InterPro" id="IPR036465">
    <property type="entry name" value="vWFA_dom_sf"/>
</dbReference>
<evidence type="ECO:0000256" key="1">
    <source>
        <dbReference type="SAM" id="Phobius"/>
    </source>
</evidence>
<organism evidence="3 4">
    <name type="scientific">Methylobacterium isbiliense</name>
    <dbReference type="NCBI Taxonomy" id="315478"/>
    <lineage>
        <taxon>Bacteria</taxon>
        <taxon>Pseudomonadati</taxon>
        <taxon>Pseudomonadota</taxon>
        <taxon>Alphaproteobacteria</taxon>
        <taxon>Hyphomicrobiales</taxon>
        <taxon>Methylobacteriaceae</taxon>
        <taxon>Methylobacterium</taxon>
    </lineage>
</organism>
<feature type="transmembrane region" description="Helical" evidence="1">
    <location>
        <begin position="26"/>
        <end position="47"/>
    </location>
</feature>
<name>A0ABQ4SAS9_9HYPH</name>
<reference evidence="3" key="2">
    <citation type="submission" date="2021-08" db="EMBL/GenBank/DDBJ databases">
        <authorList>
            <person name="Tani A."/>
            <person name="Ola A."/>
            <person name="Ogura Y."/>
            <person name="Katsura K."/>
            <person name="Hayashi T."/>
        </authorList>
    </citation>
    <scope>NUCLEOTIDE SEQUENCE</scope>
    <source>
        <strain evidence="3">DSM 17168</strain>
    </source>
</reference>
<keyword evidence="4" id="KW-1185">Reference proteome</keyword>
<dbReference type="Gene3D" id="3.40.50.410">
    <property type="entry name" value="von Willebrand factor, type A domain"/>
    <property type="match status" value="1"/>
</dbReference>
<dbReference type="RefSeq" id="WP_238234967.1">
    <property type="nucleotide sequence ID" value="NZ_BPQQ01000022.1"/>
</dbReference>
<sequence length="430" mass="46274">MDLRILRAGAQRLCGRAASLGHDASGAVAIMMGLFLLPLLLVICMGIDYSASTKANAELNAAADAAVLSVVTRSGLTLNTEEARAAAERYFLAAAGSAHAAHSVGVKADVKDKDGVRSAEIRFTAVTPTSLMSLLGFRALSLEGVAKAQSPAPVYRDFYLLLDNSPSMGLAATQADITKMENATGCAFACHDLSSNGNDLYGKAKSLGVQMRIDFVRNAAMSLMDRMDEKSMVKKQFRSAIYTPGVDCTKLGLTEIAGLSGDHSANKKKAKNIDLMTIPYQGYYDDQCTDFDGSFAKLSDKIQNPGDGSTENSPLKVVFFVSDGVADANTPYTCSKKLSGKTRCQEPIKESTCKLLRDRGIKVAVLYTTYRPINNDWYRKWISPFQPTIGTRMAACASPDLYTEVQVGGDITTALNKLFDKALAQTRLTQ</sequence>
<keyword evidence="1" id="KW-0472">Membrane</keyword>
<dbReference type="Proteomes" id="UP001055153">
    <property type="component" value="Unassembled WGS sequence"/>
</dbReference>
<accession>A0ABQ4SAS9</accession>
<evidence type="ECO:0000313" key="4">
    <source>
        <dbReference type="Proteomes" id="UP001055153"/>
    </source>
</evidence>
<dbReference type="Pfam" id="PF13400">
    <property type="entry name" value="Tad"/>
    <property type="match status" value="1"/>
</dbReference>
<keyword evidence="1" id="KW-1133">Transmembrane helix</keyword>
<dbReference type="EMBL" id="BPQQ01000022">
    <property type="protein sequence ID" value="GJE00089.1"/>
    <property type="molecule type" value="Genomic_DNA"/>
</dbReference>
<gene>
    <name evidence="3" type="ORF">GMJLKIPL_2007</name>
</gene>
<comment type="caution">
    <text evidence="3">The sequence shown here is derived from an EMBL/GenBank/DDBJ whole genome shotgun (WGS) entry which is preliminary data.</text>
</comment>
<reference evidence="3" key="1">
    <citation type="journal article" date="2021" name="Front. Microbiol.">
        <title>Comprehensive Comparative Genomics and Phenotyping of Methylobacterium Species.</title>
        <authorList>
            <person name="Alessa O."/>
            <person name="Ogura Y."/>
            <person name="Fujitani Y."/>
            <person name="Takami H."/>
            <person name="Hayashi T."/>
            <person name="Sahin N."/>
            <person name="Tani A."/>
        </authorList>
    </citation>
    <scope>NUCLEOTIDE SEQUENCE</scope>
    <source>
        <strain evidence="3">DSM 17168</strain>
    </source>
</reference>
<protein>
    <recommendedName>
        <fullName evidence="2">Putative Flp pilus-assembly TadG-like N-terminal domain-containing protein</fullName>
    </recommendedName>
</protein>
<feature type="domain" description="Putative Flp pilus-assembly TadG-like N-terminal" evidence="2">
    <location>
        <begin position="26"/>
        <end position="71"/>
    </location>
</feature>
<evidence type="ECO:0000313" key="3">
    <source>
        <dbReference type="EMBL" id="GJE00089.1"/>
    </source>
</evidence>
<keyword evidence="1" id="KW-0812">Transmembrane</keyword>
<dbReference type="InterPro" id="IPR028087">
    <property type="entry name" value="Tad_N"/>
</dbReference>